<keyword evidence="2" id="KW-1185">Reference proteome</keyword>
<dbReference type="EMBL" id="FNWT01000003">
    <property type="protein sequence ID" value="SEH47738.1"/>
    <property type="molecule type" value="Genomic_DNA"/>
</dbReference>
<evidence type="ECO:0000313" key="2">
    <source>
        <dbReference type="Proteomes" id="UP000199135"/>
    </source>
</evidence>
<sequence>MKRPSPDIRPVLWEANTHIQPLSQGPSKKRLPLARVPVLATESPALLTRNAFGYGHAGARRLNLL</sequence>
<accession>A0A1H6IIK9</accession>
<reference evidence="1 2" key="1">
    <citation type="submission" date="2016-10" db="EMBL/GenBank/DDBJ databases">
        <authorList>
            <person name="Varghese N."/>
            <person name="Submissions S."/>
        </authorList>
    </citation>
    <scope>NUCLEOTIDE SEQUENCE [LARGE SCALE GENOMIC DNA]</scope>
    <source>
        <strain evidence="1 2">WCP15</strain>
    </source>
</reference>
<dbReference type="Proteomes" id="UP000199135">
    <property type="component" value="Unassembled WGS sequence"/>
</dbReference>
<organism evidence="1 2">
    <name type="scientific">Parafannyhessea umbonata</name>
    <dbReference type="NCBI Taxonomy" id="604330"/>
    <lineage>
        <taxon>Bacteria</taxon>
        <taxon>Bacillati</taxon>
        <taxon>Actinomycetota</taxon>
        <taxon>Coriobacteriia</taxon>
        <taxon>Coriobacteriales</taxon>
        <taxon>Atopobiaceae</taxon>
        <taxon>Parafannyhessea</taxon>
    </lineage>
</organism>
<evidence type="ECO:0000313" key="1">
    <source>
        <dbReference type="EMBL" id="SEH47738.1"/>
    </source>
</evidence>
<proteinExistence type="predicted"/>
<name>A0A1H6IIK9_9ACTN</name>
<comment type="caution">
    <text evidence="1">The sequence shown here is derived from an EMBL/GenBank/DDBJ whole genome shotgun (WGS) entry which is preliminary data.</text>
</comment>
<protein>
    <submittedName>
        <fullName evidence="1">Uncharacterized protein</fullName>
    </submittedName>
</protein>
<gene>
    <name evidence="1" type="ORF">SAMN05216447_10380</name>
</gene>